<feature type="transmembrane region" description="Helical" evidence="9">
    <location>
        <begin position="268"/>
        <end position="286"/>
    </location>
</feature>
<accession>F0RZF3</accession>
<evidence type="ECO:0000313" key="12">
    <source>
        <dbReference type="Proteomes" id="UP000008466"/>
    </source>
</evidence>
<dbReference type="PROSITE" id="PS50928">
    <property type="entry name" value="ABC_TM1"/>
    <property type="match status" value="1"/>
</dbReference>
<evidence type="ECO:0000313" key="11">
    <source>
        <dbReference type="EMBL" id="ADY13505.1"/>
    </source>
</evidence>
<sequence length="419" mass="45922">MQSSFAFGTQENVLRLMEKRRRASVVWQAVFLLATSLAILFLVLLLVSVIDSTFGFAALQYDVEPKTLIAGKQHLSEFSHLELEQVAKSRLSGGILRRVEYEKPIADRSDKDLIALIEQHVIKPTVLRTWGLWDSLVNQGQIDAYLSEQEGAHLTFKSWLTFDFLVADQSANPLYAGIRTALLGSLWIILITFLFAFPIGVGSAVYLQEYAPDTKVSRILQLNIFNLSAVPSIIYGLLGLAVFVRAMEGFTSGSFFSRVADSTANGRTILSGGLTLGLLVLPIIIINTQEALKAVPDTLRMSSYGIGATKWQTIWGQVLPVSIDRILTGTILALSRALGETAPLVVIGASTFISVDPSGIFSKFTTLPIQIYQWSARPQGAYRNVAGAAIIALLILLMALNSSAIILRDKLSKKKRMES</sequence>
<keyword evidence="4" id="KW-0813">Transport</keyword>
<comment type="similarity">
    <text evidence="2 9">Belongs to the binding-protein-dependent transport system permease family. CysTW subfamily.</text>
</comment>
<evidence type="ECO:0000256" key="8">
    <source>
        <dbReference type="ARBA" id="ARBA00023136"/>
    </source>
</evidence>
<gene>
    <name evidence="11" type="ordered locus">SpiBuddy_1680</name>
</gene>
<name>F0RZF3_SPHGB</name>
<evidence type="ECO:0000256" key="1">
    <source>
        <dbReference type="ARBA" id="ARBA00004651"/>
    </source>
</evidence>
<dbReference type="InterPro" id="IPR000515">
    <property type="entry name" value="MetI-like"/>
</dbReference>
<feature type="domain" description="ABC transmembrane type-1" evidence="10">
    <location>
        <begin position="182"/>
        <end position="406"/>
    </location>
</feature>
<dbReference type="CDD" id="cd06261">
    <property type="entry name" value="TM_PBP2"/>
    <property type="match status" value="1"/>
</dbReference>
<organism evidence="11 12">
    <name type="scientific">Sphaerochaeta globosa (strain ATCC BAA-1886 / DSM 22777 / Buddy)</name>
    <name type="common">Spirochaeta sp. (strain Buddy)</name>
    <dbReference type="NCBI Taxonomy" id="158189"/>
    <lineage>
        <taxon>Bacteria</taxon>
        <taxon>Pseudomonadati</taxon>
        <taxon>Spirochaetota</taxon>
        <taxon>Spirochaetia</taxon>
        <taxon>Spirochaetales</taxon>
        <taxon>Sphaerochaetaceae</taxon>
        <taxon>Sphaerochaeta</taxon>
    </lineage>
</organism>
<comment type="caution">
    <text evidence="9">Lacks conserved residue(s) required for the propagation of feature annotation.</text>
</comment>
<dbReference type="RefSeq" id="WP_013607355.1">
    <property type="nucleotide sequence ID" value="NC_015152.1"/>
</dbReference>
<dbReference type="GO" id="GO:0035435">
    <property type="term" value="P:phosphate ion transmembrane transport"/>
    <property type="evidence" value="ECO:0007669"/>
    <property type="project" value="InterPro"/>
</dbReference>
<reference evidence="12" key="1">
    <citation type="submission" date="2011-02" db="EMBL/GenBank/DDBJ databases">
        <title>Complete sequence of Spirochaeta sp. Buddy.</title>
        <authorList>
            <person name="Lucas S."/>
            <person name="Copeland A."/>
            <person name="Lapidus A."/>
            <person name="Cheng J.-F."/>
            <person name="Goodwin L."/>
            <person name="Pitluck S."/>
            <person name="Zeytun A."/>
            <person name="Detter J.C."/>
            <person name="Han C."/>
            <person name="Tapia R."/>
            <person name="Land M."/>
            <person name="Hauser L."/>
            <person name="Kyrpides N."/>
            <person name="Ivanova N."/>
            <person name="Mikhailova N."/>
            <person name="Pagani I."/>
            <person name="Ritalahti K.M."/>
            <person name="Loeffler F.E."/>
            <person name="Woyke T."/>
        </authorList>
    </citation>
    <scope>NUCLEOTIDE SEQUENCE [LARGE SCALE GENOMIC DNA]</scope>
    <source>
        <strain evidence="12">ATCC BAA-1886 / DSM 22777 / Buddy</strain>
    </source>
</reference>
<keyword evidence="6 9" id="KW-0812">Transmembrane</keyword>
<dbReference type="Proteomes" id="UP000008466">
    <property type="component" value="Chromosome"/>
</dbReference>
<dbReference type="EMBL" id="CP002541">
    <property type="protein sequence ID" value="ADY13505.1"/>
    <property type="molecule type" value="Genomic_DNA"/>
</dbReference>
<evidence type="ECO:0000256" key="2">
    <source>
        <dbReference type="ARBA" id="ARBA00007069"/>
    </source>
</evidence>
<keyword evidence="8 9" id="KW-0472">Membrane</keyword>
<dbReference type="AlphaFoldDB" id="F0RZF3"/>
<proteinExistence type="inferred from homology"/>
<dbReference type="PANTHER" id="PTHR43470:SF5">
    <property type="entry name" value="PHOSPHATE TRANSPORT SYSTEM PERMEASE PROTEIN PSTA"/>
    <property type="match status" value="1"/>
</dbReference>
<dbReference type="Pfam" id="PF00528">
    <property type="entry name" value="BPD_transp_1"/>
    <property type="match status" value="1"/>
</dbReference>
<keyword evidence="12" id="KW-1185">Reference proteome</keyword>
<evidence type="ECO:0000256" key="4">
    <source>
        <dbReference type="ARBA" id="ARBA00022448"/>
    </source>
</evidence>
<dbReference type="NCBIfam" id="TIGR00974">
    <property type="entry name" value="3a0107s02c"/>
    <property type="match status" value="1"/>
</dbReference>
<keyword evidence="5 9" id="KW-1003">Cell membrane</keyword>
<dbReference type="PANTHER" id="PTHR43470">
    <property type="entry name" value="PHOSPHATE TRANSPORT SYSTEM PERMEASE PROTEIN PSTA-RELATED"/>
    <property type="match status" value="1"/>
</dbReference>
<evidence type="ECO:0000256" key="5">
    <source>
        <dbReference type="ARBA" id="ARBA00022475"/>
    </source>
</evidence>
<evidence type="ECO:0000256" key="3">
    <source>
        <dbReference type="ARBA" id="ARBA00016864"/>
    </source>
</evidence>
<dbReference type="InterPro" id="IPR035906">
    <property type="entry name" value="MetI-like_sf"/>
</dbReference>
<dbReference type="Gene3D" id="1.10.3720.10">
    <property type="entry name" value="MetI-like"/>
    <property type="match status" value="1"/>
</dbReference>
<evidence type="ECO:0000256" key="9">
    <source>
        <dbReference type="RuleBase" id="RU363043"/>
    </source>
</evidence>
<feature type="transmembrane region" description="Helical" evidence="9">
    <location>
        <begin position="227"/>
        <end position="247"/>
    </location>
</feature>
<evidence type="ECO:0000256" key="7">
    <source>
        <dbReference type="ARBA" id="ARBA00022989"/>
    </source>
</evidence>
<keyword evidence="7 9" id="KW-1133">Transmembrane helix</keyword>
<dbReference type="KEGG" id="sbu:SpiBuddy_1680"/>
<comment type="subcellular location">
    <subcellularLocation>
        <location evidence="1 9">Cell membrane</location>
        <topology evidence="1 9">Multi-pass membrane protein</topology>
    </subcellularLocation>
</comment>
<dbReference type="eggNOG" id="COG0581">
    <property type="taxonomic scope" value="Bacteria"/>
</dbReference>
<dbReference type="STRING" id="158189.SpiBuddy_1680"/>
<evidence type="ECO:0000259" key="10">
    <source>
        <dbReference type="PROSITE" id="PS50928"/>
    </source>
</evidence>
<feature type="transmembrane region" description="Helical" evidence="9">
    <location>
        <begin position="385"/>
        <end position="407"/>
    </location>
</feature>
<feature type="transmembrane region" description="Helical" evidence="9">
    <location>
        <begin position="186"/>
        <end position="207"/>
    </location>
</feature>
<dbReference type="GO" id="GO:0005886">
    <property type="term" value="C:plasma membrane"/>
    <property type="evidence" value="ECO:0007669"/>
    <property type="project" value="UniProtKB-SubCell"/>
</dbReference>
<feature type="transmembrane region" description="Helical" evidence="9">
    <location>
        <begin position="25"/>
        <end position="50"/>
    </location>
</feature>
<dbReference type="HOGENOM" id="CLU_033621_2_1_12"/>
<evidence type="ECO:0000256" key="6">
    <source>
        <dbReference type="ARBA" id="ARBA00022692"/>
    </source>
</evidence>
<protein>
    <recommendedName>
        <fullName evidence="3 9">Phosphate transport system permease protein PstA</fullName>
    </recommendedName>
</protein>
<dbReference type="GO" id="GO:0005315">
    <property type="term" value="F:phosphate transmembrane transporter activity"/>
    <property type="evidence" value="ECO:0007669"/>
    <property type="project" value="InterPro"/>
</dbReference>
<dbReference type="SUPFAM" id="SSF161098">
    <property type="entry name" value="MetI-like"/>
    <property type="match status" value="1"/>
</dbReference>
<dbReference type="InterPro" id="IPR005672">
    <property type="entry name" value="Phosphate_PstA"/>
</dbReference>